<organism evidence="1 2">
    <name type="scientific">Massilia eurypsychrophila</name>
    <dbReference type="NCBI Taxonomy" id="1485217"/>
    <lineage>
        <taxon>Bacteria</taxon>
        <taxon>Pseudomonadati</taxon>
        <taxon>Pseudomonadota</taxon>
        <taxon>Betaproteobacteria</taxon>
        <taxon>Burkholderiales</taxon>
        <taxon>Oxalobacteraceae</taxon>
        <taxon>Telluria group</taxon>
        <taxon>Massilia</taxon>
    </lineage>
</organism>
<evidence type="ECO:0000313" key="2">
    <source>
        <dbReference type="Proteomes" id="UP000230390"/>
    </source>
</evidence>
<dbReference type="Proteomes" id="UP000230390">
    <property type="component" value="Unassembled WGS sequence"/>
</dbReference>
<protein>
    <submittedName>
        <fullName evidence="1">Uncharacterized protein</fullName>
    </submittedName>
</protein>
<name>A0A2G8TD27_9BURK</name>
<gene>
    <name evidence="1" type="ORF">CR105_16645</name>
</gene>
<proteinExistence type="predicted"/>
<keyword evidence="2" id="KW-1185">Reference proteome</keyword>
<comment type="caution">
    <text evidence="1">The sequence shown here is derived from an EMBL/GenBank/DDBJ whole genome shotgun (WGS) entry which is preliminary data.</text>
</comment>
<dbReference type="EMBL" id="PDOC01000010">
    <property type="protein sequence ID" value="PIL43966.1"/>
    <property type="molecule type" value="Genomic_DNA"/>
</dbReference>
<accession>A0A2G8TD27</accession>
<dbReference type="AlphaFoldDB" id="A0A2G8TD27"/>
<sequence length="127" mass="13744">MIGQAVRRAPGSDDDVDLRLWQSLALELRVIIGERGFESMYARSLHLAAAASPWLASETAQSGDAFALLAARLKQRPAAEAQAASAALLNIFIDTLIVLIGELLTYSILRKAWGDDVVNQAATEHRT</sequence>
<reference evidence="1 2" key="1">
    <citation type="submission" date="2017-10" db="EMBL/GenBank/DDBJ databases">
        <title>Massilia psychrophilum sp. nov., a novel purple-pigmented bacterium isolated from Tianshan glacier, Xinjiang Municipality, China.</title>
        <authorList>
            <person name="Wang H."/>
        </authorList>
    </citation>
    <scope>NUCLEOTIDE SEQUENCE [LARGE SCALE GENOMIC DNA]</scope>
    <source>
        <strain evidence="1 2">JCM 30074</strain>
    </source>
</reference>
<evidence type="ECO:0000313" key="1">
    <source>
        <dbReference type="EMBL" id="PIL43966.1"/>
    </source>
</evidence>